<dbReference type="RefSeq" id="WP_270950812.1">
    <property type="nucleotide sequence ID" value="NZ_JAQGLA010000038.1"/>
</dbReference>
<evidence type="ECO:0000313" key="3">
    <source>
        <dbReference type="Proteomes" id="UP001210380"/>
    </source>
</evidence>
<keyword evidence="3" id="KW-1185">Reference proteome</keyword>
<dbReference type="PROSITE" id="PS51257">
    <property type="entry name" value="PROKAR_LIPOPROTEIN"/>
    <property type="match status" value="1"/>
</dbReference>
<evidence type="ECO:0000313" key="2">
    <source>
        <dbReference type="EMBL" id="MDA3628097.1"/>
    </source>
</evidence>
<sequence>MRRWGWVAGAALLAAVAGCGSEQSPQPAESSAPTTSAEESATESAVPSITRNIPPEQRQHLAQLSADQICGLVDPAELGSLTFAVGSGRPRELGQQVRGCRFDSDSGTRSVLIGAQREGFGDLGRDEVELGDIRGTRALRASDCTIYAGVAGGTLQVSVSEAEADSDDCRTAESVTEYVLPALVR</sequence>
<organism evidence="2 3">
    <name type="scientific">Saccharopolyspora oryzae</name>
    <dbReference type="NCBI Taxonomy" id="2997343"/>
    <lineage>
        <taxon>Bacteria</taxon>
        <taxon>Bacillati</taxon>
        <taxon>Actinomycetota</taxon>
        <taxon>Actinomycetes</taxon>
        <taxon>Pseudonocardiales</taxon>
        <taxon>Pseudonocardiaceae</taxon>
        <taxon>Saccharopolyspora</taxon>
    </lineage>
</organism>
<reference evidence="2 3" key="1">
    <citation type="submission" date="2022-11" db="EMBL/GenBank/DDBJ databases">
        <title>Draft genome sequence of Saccharopolyspora sp. WRP15-2 isolated from rhizosphere soils of wild rice in Thailand.</title>
        <authorList>
            <person name="Duangmal K."/>
            <person name="Kammanee S."/>
            <person name="Muangham S."/>
        </authorList>
    </citation>
    <scope>NUCLEOTIDE SEQUENCE [LARGE SCALE GENOMIC DNA]</scope>
    <source>
        <strain evidence="2 3">WRP15-2</strain>
    </source>
</reference>
<comment type="caution">
    <text evidence="2">The sequence shown here is derived from an EMBL/GenBank/DDBJ whole genome shotgun (WGS) entry which is preliminary data.</text>
</comment>
<name>A0ABT4V477_9PSEU</name>
<gene>
    <name evidence="2" type="ORF">OU415_21870</name>
</gene>
<feature type="compositionally biased region" description="Low complexity" evidence="1">
    <location>
        <begin position="18"/>
        <end position="45"/>
    </location>
</feature>
<feature type="region of interest" description="Disordered" evidence="1">
    <location>
        <begin position="18"/>
        <end position="50"/>
    </location>
</feature>
<accession>A0ABT4V477</accession>
<dbReference type="Pfam" id="PF12079">
    <property type="entry name" value="DUF3558"/>
    <property type="match status" value="1"/>
</dbReference>
<evidence type="ECO:0000256" key="1">
    <source>
        <dbReference type="SAM" id="MobiDB-lite"/>
    </source>
</evidence>
<dbReference type="Proteomes" id="UP001210380">
    <property type="component" value="Unassembled WGS sequence"/>
</dbReference>
<protein>
    <submittedName>
        <fullName evidence="2">DUF3558 family protein</fullName>
    </submittedName>
</protein>
<proteinExistence type="predicted"/>
<dbReference type="EMBL" id="JAQGLA010000038">
    <property type="protein sequence ID" value="MDA3628097.1"/>
    <property type="molecule type" value="Genomic_DNA"/>
</dbReference>
<dbReference type="InterPro" id="IPR024520">
    <property type="entry name" value="DUF3558"/>
</dbReference>